<organism evidence="2">
    <name type="scientific">Musa acuminata subsp. malaccensis</name>
    <name type="common">Wild banana</name>
    <name type="synonym">Musa malaccensis</name>
    <dbReference type="NCBI Taxonomy" id="214687"/>
    <lineage>
        <taxon>Eukaryota</taxon>
        <taxon>Viridiplantae</taxon>
        <taxon>Streptophyta</taxon>
        <taxon>Embryophyta</taxon>
        <taxon>Tracheophyta</taxon>
        <taxon>Spermatophyta</taxon>
        <taxon>Magnoliopsida</taxon>
        <taxon>Liliopsida</taxon>
        <taxon>Zingiberales</taxon>
        <taxon>Musaceae</taxon>
        <taxon>Musa</taxon>
    </lineage>
</organism>
<feature type="region of interest" description="Disordered" evidence="1">
    <location>
        <begin position="1"/>
        <end position="90"/>
    </location>
</feature>
<dbReference type="PANTHER" id="PTHR34112:SF13">
    <property type="entry name" value="OS04G0448200 PROTEIN"/>
    <property type="match status" value="1"/>
</dbReference>
<feature type="compositionally biased region" description="Basic and acidic residues" evidence="1">
    <location>
        <begin position="81"/>
        <end position="90"/>
    </location>
</feature>
<gene>
    <name evidence="2" type="ORF">GSMUA_84630.1</name>
</gene>
<accession>A0A8D7EXB3</accession>
<feature type="compositionally biased region" description="Basic and acidic residues" evidence="1">
    <location>
        <begin position="37"/>
        <end position="50"/>
    </location>
</feature>
<protein>
    <submittedName>
        <fullName evidence="2">(wild Malaysian banana) hypothetical protein</fullName>
    </submittedName>
</protein>
<dbReference type="PANTHER" id="PTHR34112">
    <property type="entry name" value="C-JUN-AMINO-TERMINAL KINASE-INTERACTING PROTEIN"/>
    <property type="match status" value="1"/>
</dbReference>
<feature type="region of interest" description="Disordered" evidence="1">
    <location>
        <begin position="474"/>
        <end position="506"/>
    </location>
</feature>
<feature type="compositionally biased region" description="Acidic residues" evidence="1">
    <location>
        <begin position="483"/>
        <end position="494"/>
    </location>
</feature>
<name>A0A8D7EXB3_MUSAM</name>
<dbReference type="AlphaFoldDB" id="A0A8D7EXB3"/>
<feature type="compositionally biased region" description="Polar residues" evidence="1">
    <location>
        <begin position="67"/>
        <end position="76"/>
    </location>
</feature>
<evidence type="ECO:0000313" key="2">
    <source>
        <dbReference type="EMBL" id="CAG1832543.1"/>
    </source>
</evidence>
<feature type="compositionally biased region" description="Polar residues" evidence="1">
    <location>
        <begin position="17"/>
        <end position="31"/>
    </location>
</feature>
<feature type="compositionally biased region" description="Low complexity" evidence="1">
    <location>
        <begin position="51"/>
        <end position="60"/>
    </location>
</feature>
<evidence type="ECO:0000256" key="1">
    <source>
        <dbReference type="SAM" id="MobiDB-lite"/>
    </source>
</evidence>
<reference evidence="2" key="1">
    <citation type="submission" date="2021-03" db="EMBL/GenBank/DDBJ databases">
        <authorList>
            <consortium name="Genoscope - CEA"/>
            <person name="William W."/>
        </authorList>
    </citation>
    <scope>NUCLEOTIDE SEQUENCE</scope>
    <source>
        <strain evidence="2">Doubled-haploid Pahang</strain>
    </source>
</reference>
<dbReference type="EMBL" id="HG996472">
    <property type="protein sequence ID" value="CAG1832543.1"/>
    <property type="molecule type" value="Genomic_DNA"/>
</dbReference>
<sequence>MDRGEPALVPQWYKFPNGSTSNNALQSNSSKHSGRLGSRDKSLGDQDRNLLRSLSSNGSGIYDKGSSGKSQAYSSFRRSRDRNQEKDFDSREREIKSVLVDNGFDHRDSFLGVGAEKDALRRSQSMIAGRQVNTWPKNLGSSGNNIVPSVGTVSSSISKTSFEKDFPSLRAEGKHGFSDTGDVSPLGLRTAVQSLPVVSSVIFGTSALAEVPVKVETNGTIISPVLQAAPTCQASAAGITMSGLNMAEALAQAPSQVGNTQLTVDTQRIEELALKKCKQLIPMTPSMPKALSCSLSEKTRSKIARGGDFSSLAKVGQQSHVNHTFRPSARSDIAKTAQVGNFHVLNREKNSISHVAKDGSGIGKVMDPTGLTSTAAVLPSKRRTDQNFKVDSKNGAVTRISHGERKLPSQSKNRNDFFNLLRKKSLTSPRAIPEGSSTEPTSSLEKEVDNLQITSVNVRKKSLPSVLDCSTENGNVLNGDSCASDESESFDADNGEANPSSDTIVDPEEEAFLQSLGWDKNAWEDALTEEEIDAFLKKYEKRRPLKIVPTDLYANNLSGEDA</sequence>
<proteinExistence type="predicted"/>